<proteinExistence type="predicted"/>
<evidence type="ECO:0000313" key="2">
    <source>
        <dbReference type="Proteomes" id="UP000242497"/>
    </source>
</evidence>
<reference evidence="2" key="1">
    <citation type="submission" date="2016-11" db="EMBL/GenBank/DDBJ databases">
        <authorList>
            <person name="Varghese N."/>
            <person name="Submissions S."/>
        </authorList>
    </citation>
    <scope>NUCLEOTIDE SEQUENCE [LARGE SCALE GENOMIC DNA]</scope>
    <source>
        <strain evidence="2">DSM 15518</strain>
    </source>
</reference>
<dbReference type="OrthoDB" id="1707591at2"/>
<accession>A0A1M6NI53</accession>
<gene>
    <name evidence="1" type="ORF">SAMN02744037_01270</name>
</gene>
<dbReference type="AlphaFoldDB" id="A0A1M6NI53"/>
<dbReference type="RefSeq" id="WP_072888323.1">
    <property type="nucleotide sequence ID" value="NZ_FRAE01000023.1"/>
</dbReference>
<evidence type="ECO:0000313" key="1">
    <source>
        <dbReference type="EMBL" id="SHJ95379.1"/>
    </source>
</evidence>
<dbReference type="STRING" id="1123349.SAMN02744037_01270"/>
<sequence>MRKGIIFMIISCLTLLSTGCIKEEAVNTYKDKTSKKVISIPQKRENRIVNNFQRLIEKNVSEKEIIEFVNKNINNVSKINASDFVLGIEKIQNNNIKNCIYDFFEGDIQEKLIAQFRYDFTIDNMEDIEDEYVKNFIKKVRGKGYKVVMKEGAYYPIIDYEIYKQYSKYVTDDIKDYIYLMAKECNEISVSNKRINISWDELYKRAVESEKIMNKHSNSQKINEIKALYLYYVEIYINGTYNSPTFNYIDKKLRNEVKKSYLGLDYEESELGKIIKDYLKVLDKNNYKLTNEVKKYKSFILENLKEKI</sequence>
<keyword evidence="2" id="KW-1185">Reference proteome</keyword>
<protein>
    <submittedName>
        <fullName evidence="1">Uncharacterized protein</fullName>
    </submittedName>
</protein>
<dbReference type="EMBL" id="FRAE01000023">
    <property type="protein sequence ID" value="SHJ95379.1"/>
    <property type="molecule type" value="Genomic_DNA"/>
</dbReference>
<organism evidence="1 2">
    <name type="scientific">Tepidibacter formicigenes DSM 15518</name>
    <dbReference type="NCBI Taxonomy" id="1123349"/>
    <lineage>
        <taxon>Bacteria</taxon>
        <taxon>Bacillati</taxon>
        <taxon>Bacillota</taxon>
        <taxon>Clostridia</taxon>
        <taxon>Peptostreptococcales</taxon>
        <taxon>Peptostreptococcaceae</taxon>
        <taxon>Tepidibacter</taxon>
    </lineage>
</organism>
<name>A0A1M6NI53_9FIRM</name>
<dbReference type="PROSITE" id="PS51257">
    <property type="entry name" value="PROKAR_LIPOPROTEIN"/>
    <property type="match status" value="1"/>
</dbReference>
<dbReference type="Proteomes" id="UP000242497">
    <property type="component" value="Unassembled WGS sequence"/>
</dbReference>